<evidence type="ECO:0000256" key="3">
    <source>
        <dbReference type="ARBA" id="ARBA00022741"/>
    </source>
</evidence>
<dbReference type="GO" id="GO:0055085">
    <property type="term" value="P:transmembrane transport"/>
    <property type="evidence" value="ECO:0007669"/>
    <property type="project" value="UniProtKB-ARBA"/>
</dbReference>
<protein>
    <submittedName>
        <fullName evidence="6">ABC transporter ATP-binding protein</fullName>
    </submittedName>
</protein>
<dbReference type="SMART" id="SM00382">
    <property type="entry name" value="AAA"/>
    <property type="match status" value="1"/>
</dbReference>
<evidence type="ECO:0000313" key="6">
    <source>
        <dbReference type="EMBL" id="PFE10142.1"/>
    </source>
</evidence>
<sequence>MALLKVEDLKVHFPIKGGFFGRTLDYVRAVDGVSFELQPGETYGIVGESGSGKSTTGKAIMHLTKATEGSIHFNNRDLTKLSRSELREQRKDIQMIFQDPYSSLNPKKRVLDIIAEPLRNFGKLSPDEERRAVQEYLDKVGLNPESIYKYPHEFSGGQRQRIGIARALTLKPKLIIADEPVSALDVSVQAQVLNFLQDLQAELGLTYLFISHDLGVIRHMCDRIGVMYRGRIVEEATSTEIYNNPQHIYTKRLISAIPDIRPENREQQRKLRQQVSSEYEKSYENYFNENGRAYDLKAISPTHRVALP</sequence>
<dbReference type="InterPro" id="IPR003593">
    <property type="entry name" value="AAA+_ATPase"/>
</dbReference>
<reference evidence="6 7" key="1">
    <citation type="submission" date="2017-09" db="EMBL/GenBank/DDBJ databases">
        <title>Large-scale bioinformatics analysis of Bacillus genomes uncovers conserved roles of natural products in bacterial physiology.</title>
        <authorList>
            <consortium name="Agbiome Team Llc"/>
            <person name="Bleich R.M."/>
            <person name="Grubbs K.J."/>
            <person name="Santa Maria K.C."/>
            <person name="Allen S.E."/>
            <person name="Farag S."/>
            <person name="Shank E.A."/>
            <person name="Bowers A."/>
        </authorList>
    </citation>
    <scope>NUCLEOTIDE SEQUENCE [LARGE SCALE GENOMIC DNA]</scope>
    <source>
        <strain evidence="6 7">AFS022681</strain>
    </source>
</reference>
<accession>A0A2A8ZTN9</accession>
<dbReference type="RefSeq" id="WP_098343630.1">
    <property type="nucleotide sequence ID" value="NZ_JBHTUN010000008.1"/>
</dbReference>
<name>A0A2A8ZTN9_BACCE</name>
<dbReference type="InterPro" id="IPR003439">
    <property type="entry name" value="ABC_transporter-like_ATP-bd"/>
</dbReference>
<dbReference type="GO" id="GO:0015833">
    <property type="term" value="P:peptide transport"/>
    <property type="evidence" value="ECO:0007669"/>
    <property type="project" value="InterPro"/>
</dbReference>
<dbReference type="Pfam" id="PF08352">
    <property type="entry name" value="oligo_HPY"/>
    <property type="match status" value="1"/>
</dbReference>
<feature type="domain" description="ABC transporter" evidence="5">
    <location>
        <begin position="4"/>
        <end position="254"/>
    </location>
</feature>
<keyword evidence="3" id="KW-0547">Nucleotide-binding</keyword>
<dbReference type="FunFam" id="3.40.50.300:FF:000016">
    <property type="entry name" value="Oligopeptide ABC transporter ATP-binding component"/>
    <property type="match status" value="1"/>
</dbReference>
<evidence type="ECO:0000259" key="5">
    <source>
        <dbReference type="PROSITE" id="PS50893"/>
    </source>
</evidence>
<dbReference type="PROSITE" id="PS50893">
    <property type="entry name" value="ABC_TRANSPORTER_2"/>
    <property type="match status" value="1"/>
</dbReference>
<dbReference type="CDD" id="cd03257">
    <property type="entry name" value="ABC_NikE_OppD_transporters"/>
    <property type="match status" value="1"/>
</dbReference>
<dbReference type="GO" id="GO:0005524">
    <property type="term" value="F:ATP binding"/>
    <property type="evidence" value="ECO:0007669"/>
    <property type="project" value="UniProtKB-KW"/>
</dbReference>
<dbReference type="Proteomes" id="UP000220032">
    <property type="component" value="Unassembled WGS sequence"/>
</dbReference>
<dbReference type="InterPro" id="IPR013563">
    <property type="entry name" value="Oligopep_ABC_C"/>
</dbReference>
<dbReference type="InterPro" id="IPR050319">
    <property type="entry name" value="ABC_transp_ATP-bind"/>
</dbReference>
<evidence type="ECO:0000256" key="1">
    <source>
        <dbReference type="ARBA" id="ARBA00005417"/>
    </source>
</evidence>
<dbReference type="InterPro" id="IPR017871">
    <property type="entry name" value="ABC_transporter-like_CS"/>
</dbReference>
<proteinExistence type="inferred from homology"/>
<comment type="similarity">
    <text evidence="1">Belongs to the ABC transporter superfamily.</text>
</comment>
<dbReference type="AlphaFoldDB" id="A0A2A8ZTN9"/>
<organism evidence="6 7">
    <name type="scientific">Bacillus cereus</name>
    <dbReference type="NCBI Taxonomy" id="1396"/>
    <lineage>
        <taxon>Bacteria</taxon>
        <taxon>Bacillati</taxon>
        <taxon>Bacillota</taxon>
        <taxon>Bacilli</taxon>
        <taxon>Bacillales</taxon>
        <taxon>Bacillaceae</taxon>
        <taxon>Bacillus</taxon>
        <taxon>Bacillus cereus group</taxon>
    </lineage>
</organism>
<comment type="caution">
    <text evidence="6">The sequence shown here is derived from an EMBL/GenBank/DDBJ whole genome shotgun (WGS) entry which is preliminary data.</text>
</comment>
<evidence type="ECO:0000256" key="4">
    <source>
        <dbReference type="ARBA" id="ARBA00022840"/>
    </source>
</evidence>
<keyword evidence="4 6" id="KW-0067">ATP-binding</keyword>
<dbReference type="Gene3D" id="3.40.50.300">
    <property type="entry name" value="P-loop containing nucleotide triphosphate hydrolases"/>
    <property type="match status" value="1"/>
</dbReference>
<dbReference type="GO" id="GO:0016887">
    <property type="term" value="F:ATP hydrolysis activity"/>
    <property type="evidence" value="ECO:0007669"/>
    <property type="project" value="InterPro"/>
</dbReference>
<gene>
    <name evidence="6" type="ORF">CN307_25710</name>
</gene>
<dbReference type="PROSITE" id="PS00211">
    <property type="entry name" value="ABC_TRANSPORTER_1"/>
    <property type="match status" value="1"/>
</dbReference>
<dbReference type="PANTHER" id="PTHR43776">
    <property type="entry name" value="TRANSPORT ATP-BINDING PROTEIN"/>
    <property type="match status" value="1"/>
</dbReference>
<evidence type="ECO:0000313" key="7">
    <source>
        <dbReference type="Proteomes" id="UP000220032"/>
    </source>
</evidence>
<dbReference type="Pfam" id="PF00005">
    <property type="entry name" value="ABC_tran"/>
    <property type="match status" value="1"/>
</dbReference>
<keyword evidence="2" id="KW-0813">Transport</keyword>
<dbReference type="InterPro" id="IPR027417">
    <property type="entry name" value="P-loop_NTPase"/>
</dbReference>
<dbReference type="EMBL" id="NTRR01000044">
    <property type="protein sequence ID" value="PFE10142.1"/>
    <property type="molecule type" value="Genomic_DNA"/>
</dbReference>
<evidence type="ECO:0000256" key="2">
    <source>
        <dbReference type="ARBA" id="ARBA00022448"/>
    </source>
</evidence>
<dbReference type="SUPFAM" id="SSF52540">
    <property type="entry name" value="P-loop containing nucleoside triphosphate hydrolases"/>
    <property type="match status" value="1"/>
</dbReference>